<gene>
    <name evidence="1" type="ORF">BJ508DRAFT_315656</name>
</gene>
<dbReference type="Proteomes" id="UP000275078">
    <property type="component" value="Unassembled WGS sequence"/>
</dbReference>
<reference evidence="1 2" key="1">
    <citation type="journal article" date="2018" name="Nat. Ecol. Evol.">
        <title>Pezizomycetes genomes reveal the molecular basis of ectomycorrhizal truffle lifestyle.</title>
        <authorList>
            <person name="Murat C."/>
            <person name="Payen T."/>
            <person name="Noel B."/>
            <person name="Kuo A."/>
            <person name="Morin E."/>
            <person name="Chen J."/>
            <person name="Kohler A."/>
            <person name="Krizsan K."/>
            <person name="Balestrini R."/>
            <person name="Da Silva C."/>
            <person name="Montanini B."/>
            <person name="Hainaut M."/>
            <person name="Levati E."/>
            <person name="Barry K.W."/>
            <person name="Belfiori B."/>
            <person name="Cichocki N."/>
            <person name="Clum A."/>
            <person name="Dockter R.B."/>
            <person name="Fauchery L."/>
            <person name="Guy J."/>
            <person name="Iotti M."/>
            <person name="Le Tacon F."/>
            <person name="Lindquist E.A."/>
            <person name="Lipzen A."/>
            <person name="Malagnac F."/>
            <person name="Mello A."/>
            <person name="Molinier V."/>
            <person name="Miyauchi S."/>
            <person name="Poulain J."/>
            <person name="Riccioni C."/>
            <person name="Rubini A."/>
            <person name="Sitrit Y."/>
            <person name="Splivallo R."/>
            <person name="Traeger S."/>
            <person name="Wang M."/>
            <person name="Zifcakova L."/>
            <person name="Wipf D."/>
            <person name="Zambonelli A."/>
            <person name="Paolocci F."/>
            <person name="Nowrousian M."/>
            <person name="Ottonello S."/>
            <person name="Baldrian P."/>
            <person name="Spatafora J.W."/>
            <person name="Henrissat B."/>
            <person name="Nagy L.G."/>
            <person name="Aury J.M."/>
            <person name="Wincker P."/>
            <person name="Grigoriev I.V."/>
            <person name="Bonfante P."/>
            <person name="Martin F.M."/>
        </authorList>
    </citation>
    <scope>NUCLEOTIDE SEQUENCE [LARGE SCALE GENOMIC DNA]</scope>
    <source>
        <strain evidence="1 2">RN42</strain>
    </source>
</reference>
<proteinExistence type="predicted"/>
<protein>
    <submittedName>
        <fullName evidence="1">Uncharacterized protein</fullName>
    </submittedName>
</protein>
<dbReference type="AlphaFoldDB" id="A0A3N4H9U3"/>
<keyword evidence="2" id="KW-1185">Reference proteome</keyword>
<organism evidence="1 2">
    <name type="scientific">Ascobolus immersus RN42</name>
    <dbReference type="NCBI Taxonomy" id="1160509"/>
    <lineage>
        <taxon>Eukaryota</taxon>
        <taxon>Fungi</taxon>
        <taxon>Dikarya</taxon>
        <taxon>Ascomycota</taxon>
        <taxon>Pezizomycotina</taxon>
        <taxon>Pezizomycetes</taxon>
        <taxon>Pezizales</taxon>
        <taxon>Ascobolaceae</taxon>
        <taxon>Ascobolus</taxon>
    </lineage>
</organism>
<evidence type="ECO:0000313" key="2">
    <source>
        <dbReference type="Proteomes" id="UP000275078"/>
    </source>
</evidence>
<evidence type="ECO:0000313" key="1">
    <source>
        <dbReference type="EMBL" id="RPA71399.1"/>
    </source>
</evidence>
<dbReference type="EMBL" id="ML119934">
    <property type="protein sequence ID" value="RPA71399.1"/>
    <property type="molecule type" value="Genomic_DNA"/>
</dbReference>
<name>A0A3N4H9U3_ASCIM</name>
<accession>A0A3N4H9U3</accession>
<sequence length="275" mass="32049">MQNDDILYFCGARRVWSDHKSFRQSDCMVYRLLTDYHSVRKQFGLIDSEPWIKEAIRECTLCLLRKSGIFYFLSGEVADSLEYRCYTEKTSPSAWLRLLGPDTTFRGHEAWLSFVYRNDCFDFIRRLVSPEASFLGDVCAGRYYTDTNVSLLCQKVTAKAVSKKYQKFYAAYAPVHANHGLLNAIRGIYRQLFPQRSTTLIPEVAEDTKFKSSTLGMATEHYQSQEMQLLSNRLSTMDWFIERGHGVDELRRKLEKVLKDVGMIKKLWLLFNMLS</sequence>